<organism evidence="3 4">
    <name type="scientific">Fusarium solani</name>
    <name type="common">Filamentous fungus</name>
    <dbReference type="NCBI Taxonomy" id="169388"/>
    <lineage>
        <taxon>Eukaryota</taxon>
        <taxon>Fungi</taxon>
        <taxon>Dikarya</taxon>
        <taxon>Ascomycota</taxon>
        <taxon>Pezizomycotina</taxon>
        <taxon>Sordariomycetes</taxon>
        <taxon>Hypocreomycetidae</taxon>
        <taxon>Hypocreales</taxon>
        <taxon>Nectriaceae</taxon>
        <taxon>Fusarium</taxon>
        <taxon>Fusarium solani species complex</taxon>
    </lineage>
</organism>
<dbReference type="Gene3D" id="3.20.20.80">
    <property type="entry name" value="Glycosidases"/>
    <property type="match status" value="2"/>
</dbReference>
<dbReference type="AlphaFoldDB" id="A0A9P9R9P4"/>
<protein>
    <recommendedName>
        <fullName evidence="2">Beta-glucuronidase C-terminal domain-containing protein</fullName>
    </recommendedName>
</protein>
<accession>A0A9P9R9P4</accession>
<feature type="signal peptide" evidence="1">
    <location>
        <begin position="1"/>
        <end position="21"/>
    </location>
</feature>
<dbReference type="PANTHER" id="PTHR36183">
    <property type="entry name" value="BETA-GLUCURONIDASE"/>
    <property type="match status" value="1"/>
</dbReference>
<dbReference type="Gene3D" id="2.60.40.1180">
    <property type="entry name" value="Golgi alpha-mannosidase II"/>
    <property type="match status" value="1"/>
</dbReference>
<proteinExistence type="predicted"/>
<comment type="caution">
    <text evidence="3">The sequence shown here is derived from an EMBL/GenBank/DDBJ whole genome shotgun (WGS) entry which is preliminary data.</text>
</comment>
<dbReference type="InterPro" id="IPR013780">
    <property type="entry name" value="Glyco_hydro_b"/>
</dbReference>
<dbReference type="InterPro" id="IPR052974">
    <property type="entry name" value="GH79_Enzymes"/>
</dbReference>
<evidence type="ECO:0000313" key="4">
    <source>
        <dbReference type="Proteomes" id="UP000736672"/>
    </source>
</evidence>
<keyword evidence="1" id="KW-0732">Signal</keyword>
<evidence type="ECO:0000256" key="1">
    <source>
        <dbReference type="SAM" id="SignalP"/>
    </source>
</evidence>
<gene>
    <name evidence="3" type="ORF">B0J15DRAFT_461027</name>
</gene>
<evidence type="ECO:0000313" key="3">
    <source>
        <dbReference type="EMBL" id="KAH7270967.1"/>
    </source>
</evidence>
<dbReference type="Proteomes" id="UP000736672">
    <property type="component" value="Unassembled WGS sequence"/>
</dbReference>
<feature type="chain" id="PRO_5040208640" description="Beta-glucuronidase C-terminal domain-containing protein" evidence="1">
    <location>
        <begin position="22"/>
        <end position="474"/>
    </location>
</feature>
<dbReference type="OrthoDB" id="2796951at2759"/>
<keyword evidence="4" id="KW-1185">Reference proteome</keyword>
<reference evidence="3" key="1">
    <citation type="journal article" date="2021" name="Nat. Commun.">
        <title>Genetic determinants of endophytism in the Arabidopsis root mycobiome.</title>
        <authorList>
            <person name="Mesny F."/>
            <person name="Miyauchi S."/>
            <person name="Thiergart T."/>
            <person name="Pickel B."/>
            <person name="Atanasova L."/>
            <person name="Karlsson M."/>
            <person name="Huettel B."/>
            <person name="Barry K.W."/>
            <person name="Haridas S."/>
            <person name="Chen C."/>
            <person name="Bauer D."/>
            <person name="Andreopoulos W."/>
            <person name="Pangilinan J."/>
            <person name="LaButti K."/>
            <person name="Riley R."/>
            <person name="Lipzen A."/>
            <person name="Clum A."/>
            <person name="Drula E."/>
            <person name="Henrissat B."/>
            <person name="Kohler A."/>
            <person name="Grigoriev I.V."/>
            <person name="Martin F.M."/>
            <person name="Hacquard S."/>
        </authorList>
    </citation>
    <scope>NUCLEOTIDE SEQUENCE</scope>
    <source>
        <strain evidence="3">FSSC 5 MPI-SDFR-AT-0091</strain>
    </source>
</reference>
<sequence length="474" mass="52210">MTRLLRVLATGLFFLACNTEGSVNIFVPHHTPLDASDPIPKDFQSLSIELAHWPDFAGNQSSPNDFTSNLLHNLEEYTGHAPVLRIGGGTQDKTTFDPRQKEAIQLLYEKPGSDQPSAVIGPACFESFQTLSPKTKYIHGFNYNYNKSDALSRLDRVARQVFKSIGSNLLYAELGNEADLAPGRTPRSTLPLTNLWKIGQQKHRSFHEHMTSYMNSHSLQRLGSNSRSLQFLLMNHSSIVHSVAPHLRLRANLSDISAPYTLGECNSISGQGVSDVTDGLGAALWTADFALWMASQNIKFVSFHQGYKYRYGAWDPNTRDGLVPATRPPYYGMVLVAKALGKEGNVSIRPLDLKEDLHSAYAVYANGALKRIVIINFEEVASGATHRSDDRSYTFRLAKPLREATVERLEGPGSDASKNITFGGTTFAYEVSRGKPVKVLSNKANDEVPIKQIKQGLLEIGVPASSAVPISLSY</sequence>
<dbReference type="PANTHER" id="PTHR36183:SF2">
    <property type="entry name" value="BETA-GLUCURONIDASE C-TERMINAL DOMAIN-CONTAINING PROTEIN"/>
    <property type="match status" value="1"/>
</dbReference>
<feature type="domain" description="Beta-glucuronidase C-terminal" evidence="2">
    <location>
        <begin position="360"/>
        <end position="468"/>
    </location>
</feature>
<name>A0A9P9R9P4_FUSSL</name>
<evidence type="ECO:0000259" key="2">
    <source>
        <dbReference type="Pfam" id="PF16862"/>
    </source>
</evidence>
<dbReference type="EMBL" id="JAGTJS010000004">
    <property type="protein sequence ID" value="KAH7270967.1"/>
    <property type="molecule type" value="Genomic_DNA"/>
</dbReference>
<dbReference type="Pfam" id="PF16862">
    <property type="entry name" value="Glyco_hydro_79C"/>
    <property type="match status" value="1"/>
</dbReference>
<dbReference type="PROSITE" id="PS51257">
    <property type="entry name" value="PROKAR_LIPOPROTEIN"/>
    <property type="match status" value="1"/>
</dbReference>
<dbReference type="InterPro" id="IPR031728">
    <property type="entry name" value="GlcAase_C"/>
</dbReference>